<comment type="caution">
    <text evidence="1">The sequence shown here is derived from an EMBL/GenBank/DDBJ whole genome shotgun (WGS) entry which is preliminary data.</text>
</comment>
<keyword evidence="2" id="KW-1185">Reference proteome</keyword>
<dbReference type="Proteomes" id="UP000032142">
    <property type="component" value="Unassembled WGS sequence"/>
</dbReference>
<gene>
    <name evidence="1" type="ORF">F383_35567</name>
</gene>
<sequence length="26" mass="3191">MAYILTYPQSHKKRPCSRPWYTDFNS</sequence>
<proteinExistence type="predicted"/>
<reference evidence="2" key="1">
    <citation type="submission" date="2014-09" db="EMBL/GenBank/DDBJ databases">
        <authorList>
            <person name="Mudge J."/>
            <person name="Ramaraj T."/>
            <person name="Lindquist I.E."/>
            <person name="Bharti A.K."/>
            <person name="Sundararajan A."/>
            <person name="Cameron C.T."/>
            <person name="Woodward J.E."/>
            <person name="May G.D."/>
            <person name="Brubaker C."/>
            <person name="Broadhvest J."/>
            <person name="Wilkins T.A."/>
        </authorList>
    </citation>
    <scope>NUCLEOTIDE SEQUENCE</scope>
    <source>
        <strain evidence="2">cv. AKA8401</strain>
    </source>
</reference>
<organism evidence="1 2">
    <name type="scientific">Gossypium arboreum</name>
    <name type="common">Tree cotton</name>
    <name type="synonym">Gossypium nanking</name>
    <dbReference type="NCBI Taxonomy" id="29729"/>
    <lineage>
        <taxon>Eukaryota</taxon>
        <taxon>Viridiplantae</taxon>
        <taxon>Streptophyta</taxon>
        <taxon>Embryophyta</taxon>
        <taxon>Tracheophyta</taxon>
        <taxon>Spermatophyta</taxon>
        <taxon>Magnoliopsida</taxon>
        <taxon>eudicotyledons</taxon>
        <taxon>Gunneridae</taxon>
        <taxon>Pentapetalae</taxon>
        <taxon>rosids</taxon>
        <taxon>malvids</taxon>
        <taxon>Malvales</taxon>
        <taxon>Malvaceae</taxon>
        <taxon>Malvoideae</taxon>
        <taxon>Gossypium</taxon>
    </lineage>
</organism>
<protein>
    <submittedName>
        <fullName evidence="1">Uncharacterized protein</fullName>
    </submittedName>
</protein>
<dbReference type="EMBL" id="JRRC01501699">
    <property type="protein sequence ID" value="KHG08583.1"/>
    <property type="molecule type" value="Genomic_DNA"/>
</dbReference>
<name>A0A0B0N2H7_GOSAR</name>
<dbReference type="AlphaFoldDB" id="A0A0B0N2H7"/>
<accession>A0A0B0N2H7</accession>
<evidence type="ECO:0000313" key="2">
    <source>
        <dbReference type="Proteomes" id="UP000032142"/>
    </source>
</evidence>
<evidence type="ECO:0000313" key="1">
    <source>
        <dbReference type="EMBL" id="KHG08583.1"/>
    </source>
</evidence>